<evidence type="ECO:0000256" key="1">
    <source>
        <dbReference type="ARBA" id="ARBA00005051"/>
    </source>
</evidence>
<evidence type="ECO:0000256" key="12">
    <source>
        <dbReference type="ARBA" id="ARBA00033413"/>
    </source>
</evidence>
<keyword evidence="9" id="KW-0289">Folate biosynthesis</keyword>
<comment type="pathway">
    <text evidence="1">Cofactor biosynthesis; tetrahydrofolate biosynthesis; 2-amino-4-hydroxy-6-hydroxymethyl-7,8-dihydropteridine diphosphate from 7,8-dihydroneopterin triphosphate: step 4/4.</text>
</comment>
<evidence type="ECO:0000256" key="2">
    <source>
        <dbReference type="ARBA" id="ARBA00005810"/>
    </source>
</evidence>
<evidence type="ECO:0000256" key="10">
    <source>
        <dbReference type="ARBA" id="ARBA00029409"/>
    </source>
</evidence>
<evidence type="ECO:0000259" key="13">
    <source>
        <dbReference type="Pfam" id="PF01288"/>
    </source>
</evidence>
<evidence type="ECO:0000313" key="14">
    <source>
        <dbReference type="EMBL" id="SPD73580.1"/>
    </source>
</evidence>
<dbReference type="UniPathway" id="UPA00077">
    <property type="reaction ID" value="UER00155"/>
</dbReference>
<evidence type="ECO:0000256" key="4">
    <source>
        <dbReference type="ARBA" id="ARBA00016218"/>
    </source>
</evidence>
<reference evidence="14" key="1">
    <citation type="submission" date="2018-01" db="EMBL/GenBank/DDBJ databases">
        <authorList>
            <person name="Regsiter A."/>
            <person name="William W."/>
        </authorList>
    </citation>
    <scope>NUCLEOTIDE SEQUENCE</scope>
    <source>
        <strain evidence="14">TRIP AH-1</strain>
    </source>
</reference>
<organism evidence="14">
    <name type="scientific">uncultured Desulfobacterium sp</name>
    <dbReference type="NCBI Taxonomy" id="201089"/>
    <lineage>
        <taxon>Bacteria</taxon>
        <taxon>Pseudomonadati</taxon>
        <taxon>Thermodesulfobacteriota</taxon>
        <taxon>Desulfobacteria</taxon>
        <taxon>Desulfobacterales</taxon>
        <taxon>Desulfobacteriaceae</taxon>
        <taxon>Desulfobacterium</taxon>
        <taxon>environmental samples</taxon>
    </lineage>
</organism>
<feature type="domain" description="7,8-dihydro-6-hydroxymethylpterin-pyrophosphokinase" evidence="13">
    <location>
        <begin position="6"/>
        <end position="134"/>
    </location>
</feature>
<accession>A0A445MVS0</accession>
<keyword evidence="6" id="KW-0547">Nucleotide-binding</keyword>
<keyword evidence="8" id="KW-0067">ATP-binding</keyword>
<dbReference type="Gene3D" id="3.30.70.560">
    <property type="entry name" value="7,8-Dihydro-6-hydroxymethylpterin-pyrophosphokinase HPPK"/>
    <property type="match status" value="1"/>
</dbReference>
<dbReference type="EC" id="2.7.6.3" evidence="3"/>
<comment type="function">
    <text evidence="10">Catalyzes the transfer of pyrophosphate from adenosine triphosphate (ATP) to 6-hydroxymethyl-7,8-dihydropterin, an enzymatic step in folate biosynthesis pathway.</text>
</comment>
<dbReference type="GO" id="GO:0005524">
    <property type="term" value="F:ATP binding"/>
    <property type="evidence" value="ECO:0007669"/>
    <property type="project" value="UniProtKB-KW"/>
</dbReference>
<dbReference type="NCBIfam" id="TIGR01498">
    <property type="entry name" value="folK"/>
    <property type="match status" value="1"/>
</dbReference>
<evidence type="ECO:0000256" key="6">
    <source>
        <dbReference type="ARBA" id="ARBA00022741"/>
    </source>
</evidence>
<dbReference type="InterPro" id="IPR000550">
    <property type="entry name" value="Hppk"/>
</dbReference>
<comment type="similarity">
    <text evidence="2">Belongs to the HPPK family.</text>
</comment>
<evidence type="ECO:0000256" key="7">
    <source>
        <dbReference type="ARBA" id="ARBA00022777"/>
    </source>
</evidence>
<dbReference type="GO" id="GO:0016301">
    <property type="term" value="F:kinase activity"/>
    <property type="evidence" value="ECO:0007669"/>
    <property type="project" value="UniProtKB-KW"/>
</dbReference>
<dbReference type="GO" id="GO:0046654">
    <property type="term" value="P:tetrahydrofolate biosynthetic process"/>
    <property type="evidence" value="ECO:0007669"/>
    <property type="project" value="UniProtKB-UniPathway"/>
</dbReference>
<gene>
    <name evidence="14" type="primary">folK</name>
    <name evidence="14" type="ORF">PITCH_A190156</name>
</gene>
<dbReference type="GO" id="GO:0003848">
    <property type="term" value="F:2-amino-4-hydroxy-6-hydroxymethyldihydropteridine diphosphokinase activity"/>
    <property type="evidence" value="ECO:0007669"/>
    <property type="project" value="UniProtKB-EC"/>
</dbReference>
<dbReference type="EMBL" id="OJIN01000101">
    <property type="protein sequence ID" value="SPD73580.1"/>
    <property type="molecule type" value="Genomic_DNA"/>
</dbReference>
<dbReference type="PANTHER" id="PTHR43071">
    <property type="entry name" value="2-AMINO-4-HYDROXY-6-HYDROXYMETHYLDIHYDROPTERIDINE PYROPHOSPHOKINASE"/>
    <property type="match status" value="1"/>
</dbReference>
<evidence type="ECO:0000256" key="9">
    <source>
        <dbReference type="ARBA" id="ARBA00022909"/>
    </source>
</evidence>
<keyword evidence="5 14" id="KW-0808">Transferase</keyword>
<dbReference type="SUPFAM" id="SSF55083">
    <property type="entry name" value="6-hydroxymethyl-7,8-dihydropterin pyrophosphokinase, HPPK"/>
    <property type="match status" value="1"/>
</dbReference>
<proteinExistence type="inferred from homology"/>
<dbReference type="Pfam" id="PF01288">
    <property type="entry name" value="HPPK"/>
    <property type="match status" value="1"/>
</dbReference>
<sequence>MAKTAYIAIGSNLGDKLSNCLQAVGLIDRIAGCRVTARSDFFRTAPVGVTGHDWYVNGVIEISAEISAHQLLRVLLSIENDMGRVRVKKWDPRTIDLDILLFGKETMEEESLIIPHPLMHLRRFVLAPIAQIAPDLIHPVLNKTMKQLLEGLGEDDQSVIRINEGQKEK</sequence>
<name>A0A445MVS0_9BACT</name>
<evidence type="ECO:0000256" key="11">
    <source>
        <dbReference type="ARBA" id="ARBA00029766"/>
    </source>
</evidence>
<dbReference type="AlphaFoldDB" id="A0A445MVS0"/>
<keyword evidence="7 14" id="KW-0418">Kinase</keyword>
<evidence type="ECO:0000256" key="3">
    <source>
        <dbReference type="ARBA" id="ARBA00013253"/>
    </source>
</evidence>
<evidence type="ECO:0000256" key="5">
    <source>
        <dbReference type="ARBA" id="ARBA00022679"/>
    </source>
</evidence>
<dbReference type="PANTHER" id="PTHR43071:SF1">
    <property type="entry name" value="2-AMINO-4-HYDROXY-6-HYDROXYMETHYLDIHYDROPTERIDINE PYROPHOSPHOKINASE"/>
    <property type="match status" value="1"/>
</dbReference>
<protein>
    <recommendedName>
        <fullName evidence="4">2-amino-4-hydroxy-6-hydroxymethyldihydropteridine pyrophosphokinase</fullName>
        <ecNumber evidence="3">2.7.6.3</ecNumber>
    </recommendedName>
    <alternativeName>
        <fullName evidence="11">6-hydroxymethyl-7,8-dihydropterin pyrophosphokinase</fullName>
    </alternativeName>
    <alternativeName>
        <fullName evidence="12">7,8-dihydro-6-hydroxymethylpterin-pyrophosphokinase</fullName>
    </alternativeName>
</protein>
<evidence type="ECO:0000256" key="8">
    <source>
        <dbReference type="ARBA" id="ARBA00022840"/>
    </source>
</evidence>
<dbReference type="GO" id="GO:0046656">
    <property type="term" value="P:folic acid biosynthetic process"/>
    <property type="evidence" value="ECO:0007669"/>
    <property type="project" value="UniProtKB-KW"/>
</dbReference>
<dbReference type="CDD" id="cd00483">
    <property type="entry name" value="HPPK"/>
    <property type="match status" value="1"/>
</dbReference>
<dbReference type="InterPro" id="IPR035907">
    <property type="entry name" value="Hppk_sf"/>
</dbReference>